<accession>A0A6G1BHT3</accession>
<dbReference type="EMBL" id="SPHZ02000012">
    <property type="protein sequence ID" value="KAF0887895.1"/>
    <property type="molecule type" value="Genomic_DNA"/>
</dbReference>
<dbReference type="OrthoDB" id="1927134at2759"/>
<feature type="region of interest" description="Disordered" evidence="1">
    <location>
        <begin position="1"/>
        <end position="44"/>
    </location>
</feature>
<proteinExistence type="predicted"/>
<evidence type="ECO:0000313" key="3">
    <source>
        <dbReference type="Proteomes" id="UP000479710"/>
    </source>
</evidence>
<organism evidence="2 3">
    <name type="scientific">Oryza meyeriana var. granulata</name>
    <dbReference type="NCBI Taxonomy" id="110450"/>
    <lineage>
        <taxon>Eukaryota</taxon>
        <taxon>Viridiplantae</taxon>
        <taxon>Streptophyta</taxon>
        <taxon>Embryophyta</taxon>
        <taxon>Tracheophyta</taxon>
        <taxon>Spermatophyta</taxon>
        <taxon>Magnoliopsida</taxon>
        <taxon>Liliopsida</taxon>
        <taxon>Poales</taxon>
        <taxon>Poaceae</taxon>
        <taxon>BOP clade</taxon>
        <taxon>Oryzoideae</taxon>
        <taxon>Oryzeae</taxon>
        <taxon>Oryzinae</taxon>
        <taxon>Oryza</taxon>
        <taxon>Oryza meyeriana</taxon>
    </lineage>
</organism>
<feature type="compositionally biased region" description="Low complexity" evidence="1">
    <location>
        <begin position="22"/>
        <end position="35"/>
    </location>
</feature>
<keyword evidence="3" id="KW-1185">Reference proteome</keyword>
<feature type="compositionally biased region" description="Basic and acidic residues" evidence="1">
    <location>
        <begin position="7"/>
        <end position="16"/>
    </location>
</feature>
<feature type="compositionally biased region" description="Low complexity" evidence="1">
    <location>
        <begin position="78"/>
        <end position="89"/>
    </location>
</feature>
<feature type="region of interest" description="Disordered" evidence="1">
    <location>
        <begin position="76"/>
        <end position="109"/>
    </location>
</feature>
<protein>
    <submittedName>
        <fullName evidence="2">Uncharacterized protein</fullName>
    </submittedName>
</protein>
<evidence type="ECO:0000313" key="2">
    <source>
        <dbReference type="EMBL" id="KAF0887895.1"/>
    </source>
</evidence>
<reference evidence="2 3" key="1">
    <citation type="submission" date="2019-11" db="EMBL/GenBank/DDBJ databases">
        <title>Whole genome sequence of Oryza granulata.</title>
        <authorList>
            <person name="Li W."/>
        </authorList>
    </citation>
    <scope>NUCLEOTIDE SEQUENCE [LARGE SCALE GENOMIC DNA]</scope>
    <source>
        <strain evidence="3">cv. Menghai</strain>
        <tissue evidence="2">Leaf</tissue>
    </source>
</reference>
<comment type="caution">
    <text evidence="2">The sequence shown here is derived from an EMBL/GenBank/DDBJ whole genome shotgun (WGS) entry which is preliminary data.</text>
</comment>
<dbReference type="Proteomes" id="UP000479710">
    <property type="component" value="Unassembled WGS sequence"/>
</dbReference>
<evidence type="ECO:0000256" key="1">
    <source>
        <dbReference type="SAM" id="MobiDB-lite"/>
    </source>
</evidence>
<dbReference type="AlphaFoldDB" id="A0A6G1BHT3"/>
<name>A0A6G1BHT3_9ORYZ</name>
<sequence>MRNAKAAIDELPDRAEAPPQPAATAEQPEATEQATSTSYGFGNTGGAMTSGAASVGSFLPHSLGADRVSNNVKSLFPSSSSASGATAGAGHDEYRGSPPDLLSRTTSSQPQELCLTLQSNQHQIFSHVSPNHHGMISSAGVPGWPDHGQRMPAWHAPENSTGDGRGSGNGDSYMFAMPPRQGLDQSQLFSHGEPLQSSGAGWASARTWLDSLAVAAIHHQPSTMAAGQVGFGHLVGSGGSGGGFMGFLAPAAPRLQSEEEHGSEVMRRD</sequence>
<gene>
    <name evidence="2" type="ORF">E2562_004093</name>
</gene>